<protein>
    <submittedName>
        <fullName evidence="2">Uncharacterized protein</fullName>
    </submittedName>
</protein>
<feature type="non-terminal residue" evidence="2">
    <location>
        <position position="57"/>
    </location>
</feature>
<accession>A0ABQ9UQ60</accession>
<feature type="region of interest" description="Disordered" evidence="1">
    <location>
        <begin position="1"/>
        <end position="40"/>
    </location>
</feature>
<reference evidence="2 3" key="1">
    <citation type="submission" date="2023-05" db="EMBL/GenBank/DDBJ databases">
        <title>B98-5 Cell Line De Novo Hybrid Assembly: An Optical Mapping Approach.</title>
        <authorList>
            <person name="Kananen K."/>
            <person name="Auerbach J.A."/>
            <person name="Kautto E."/>
            <person name="Blachly J.S."/>
        </authorList>
    </citation>
    <scope>NUCLEOTIDE SEQUENCE [LARGE SCALE GENOMIC DNA]</scope>
    <source>
        <strain evidence="2">B95-8</strain>
        <tissue evidence="2">Cell line</tissue>
    </source>
</reference>
<evidence type="ECO:0000313" key="3">
    <source>
        <dbReference type="Proteomes" id="UP001266305"/>
    </source>
</evidence>
<gene>
    <name evidence="2" type="ORF">P7K49_024658</name>
</gene>
<dbReference type="Proteomes" id="UP001266305">
    <property type="component" value="Unassembled WGS sequence"/>
</dbReference>
<name>A0ABQ9UQ60_SAGOE</name>
<dbReference type="EMBL" id="JASSZA010000011">
    <property type="protein sequence ID" value="KAK2099207.1"/>
    <property type="molecule type" value="Genomic_DNA"/>
</dbReference>
<organism evidence="2 3">
    <name type="scientific">Saguinus oedipus</name>
    <name type="common">Cotton-top tamarin</name>
    <name type="synonym">Oedipomidas oedipus</name>
    <dbReference type="NCBI Taxonomy" id="9490"/>
    <lineage>
        <taxon>Eukaryota</taxon>
        <taxon>Metazoa</taxon>
        <taxon>Chordata</taxon>
        <taxon>Craniata</taxon>
        <taxon>Vertebrata</taxon>
        <taxon>Euteleostomi</taxon>
        <taxon>Mammalia</taxon>
        <taxon>Eutheria</taxon>
        <taxon>Euarchontoglires</taxon>
        <taxon>Primates</taxon>
        <taxon>Haplorrhini</taxon>
        <taxon>Platyrrhini</taxon>
        <taxon>Cebidae</taxon>
        <taxon>Callitrichinae</taxon>
        <taxon>Saguinus</taxon>
    </lineage>
</organism>
<sequence>SAVRQKGYRVQSRRWIAPEGGPDGRRTPPSPPPPLRRCTPGACASPAAAAAGALSFA</sequence>
<evidence type="ECO:0000256" key="1">
    <source>
        <dbReference type="SAM" id="MobiDB-lite"/>
    </source>
</evidence>
<proteinExistence type="predicted"/>
<feature type="non-terminal residue" evidence="2">
    <location>
        <position position="1"/>
    </location>
</feature>
<evidence type="ECO:0000313" key="2">
    <source>
        <dbReference type="EMBL" id="KAK2099207.1"/>
    </source>
</evidence>
<comment type="caution">
    <text evidence="2">The sequence shown here is derived from an EMBL/GenBank/DDBJ whole genome shotgun (WGS) entry which is preliminary data.</text>
</comment>
<keyword evidence="3" id="KW-1185">Reference proteome</keyword>